<keyword evidence="5" id="KW-1185">Reference proteome</keyword>
<evidence type="ECO:0000256" key="1">
    <source>
        <dbReference type="ARBA" id="ARBA00004275"/>
    </source>
</evidence>
<reference evidence="4 5" key="1">
    <citation type="journal article" date="2019" name="Int. J. Syst. Evol. Microbiol.">
        <title>The Global Catalogue of Microorganisms (GCM) 10K type strain sequencing project: providing services to taxonomists for standard genome sequencing and annotation.</title>
        <authorList>
            <consortium name="The Broad Institute Genomics Platform"/>
            <consortium name="The Broad Institute Genome Sequencing Center for Infectious Disease"/>
            <person name="Wu L."/>
            <person name="Ma J."/>
        </authorList>
    </citation>
    <scope>NUCLEOTIDE SEQUENCE [LARGE SCALE GENOMIC DNA]</scope>
    <source>
        <strain evidence="4 5">CGMCC 1.12543</strain>
    </source>
</reference>
<keyword evidence="2" id="KW-0576">Peroxisome</keyword>
<dbReference type="EMBL" id="JBHSQH010000009">
    <property type="protein sequence ID" value="MFC5973993.1"/>
    <property type="molecule type" value="Genomic_DNA"/>
</dbReference>
<dbReference type="InterPro" id="IPR014748">
    <property type="entry name" value="Enoyl-CoA_hydra_C"/>
</dbReference>
<keyword evidence="3" id="KW-0413">Isomerase</keyword>
<comment type="caution">
    <text evidence="4">The sequence shown here is derived from an EMBL/GenBank/DDBJ whole genome shotgun (WGS) entry which is preliminary data.</text>
</comment>
<dbReference type="AlphaFoldDB" id="A0ABD5RU84"/>
<dbReference type="InterPro" id="IPR051053">
    <property type="entry name" value="ECH/Chromodomain_protein"/>
</dbReference>
<dbReference type="SUPFAM" id="SSF52096">
    <property type="entry name" value="ClpP/crotonase"/>
    <property type="match status" value="1"/>
</dbReference>
<evidence type="ECO:0000313" key="4">
    <source>
        <dbReference type="EMBL" id="MFC5973993.1"/>
    </source>
</evidence>
<dbReference type="PANTHER" id="PTHR43684">
    <property type="match status" value="1"/>
</dbReference>
<sequence length="264" mass="28593">MESTEYDNLVVRRDGSVVHVTMESQSQFNALNTEMASELADVATMLAEDDETRCLTLTGSDEVYCPGADLSQFTGDESDAAALRAEASELHRALIHLHQAELPIVGAINGTAAGAGFSLALFPDIVVMSEDARLEFAYPRIGLTGDGGSTFMLPRIVGLRQAMEIILMDEPIYPERAVELGLATEVVESEDLNQRTEEIAAKLAEGPTHAIGKTKRLVHESFDRAFADQLAAETEAISSATRTTDYERGFAAFGTDEEPEFTGR</sequence>
<evidence type="ECO:0000256" key="2">
    <source>
        <dbReference type="ARBA" id="ARBA00023140"/>
    </source>
</evidence>
<organism evidence="4 5">
    <name type="scientific">Halomarina salina</name>
    <dbReference type="NCBI Taxonomy" id="1872699"/>
    <lineage>
        <taxon>Archaea</taxon>
        <taxon>Methanobacteriati</taxon>
        <taxon>Methanobacteriota</taxon>
        <taxon>Stenosarchaea group</taxon>
        <taxon>Halobacteria</taxon>
        <taxon>Halobacteriales</taxon>
        <taxon>Natronomonadaceae</taxon>
        <taxon>Halomarina</taxon>
    </lineage>
</organism>
<dbReference type="InterPro" id="IPR029045">
    <property type="entry name" value="ClpP/crotonase-like_dom_sf"/>
</dbReference>
<gene>
    <name evidence="4" type="ORF">ACFPYI_21950</name>
</gene>
<accession>A0ABD5RU84</accession>
<protein>
    <submittedName>
        <fullName evidence="4">Enoyl-CoA hydratase/isomerase family protein</fullName>
    </submittedName>
</protein>
<dbReference type="CDD" id="cd06558">
    <property type="entry name" value="crotonase-like"/>
    <property type="match status" value="1"/>
</dbReference>
<dbReference type="Gene3D" id="3.90.226.10">
    <property type="entry name" value="2-enoyl-CoA Hydratase, Chain A, domain 1"/>
    <property type="match status" value="1"/>
</dbReference>
<dbReference type="Proteomes" id="UP001596099">
    <property type="component" value="Unassembled WGS sequence"/>
</dbReference>
<name>A0ABD5RU84_9EURY</name>
<dbReference type="RefSeq" id="WP_247421051.1">
    <property type="nucleotide sequence ID" value="NZ_JALLGW010000004.1"/>
</dbReference>
<proteinExistence type="predicted"/>
<evidence type="ECO:0000256" key="3">
    <source>
        <dbReference type="ARBA" id="ARBA00023235"/>
    </source>
</evidence>
<dbReference type="PANTHER" id="PTHR43684:SF1">
    <property type="entry name" value="ENOYL-COA DELTA ISOMERASE 2"/>
    <property type="match status" value="1"/>
</dbReference>
<dbReference type="InterPro" id="IPR001753">
    <property type="entry name" value="Enoyl-CoA_hydra/iso"/>
</dbReference>
<dbReference type="Pfam" id="PF00378">
    <property type="entry name" value="ECH_1"/>
    <property type="match status" value="1"/>
</dbReference>
<dbReference type="Gene3D" id="1.10.12.10">
    <property type="entry name" value="Lyase 2-enoyl-coa Hydratase, Chain A, domain 2"/>
    <property type="match status" value="1"/>
</dbReference>
<dbReference type="GO" id="GO:0004165">
    <property type="term" value="F:delta(3)-delta(2)-enoyl-CoA isomerase activity"/>
    <property type="evidence" value="ECO:0007669"/>
    <property type="project" value="UniProtKB-ARBA"/>
</dbReference>
<evidence type="ECO:0000313" key="5">
    <source>
        <dbReference type="Proteomes" id="UP001596099"/>
    </source>
</evidence>
<comment type="subcellular location">
    <subcellularLocation>
        <location evidence="1">Peroxisome</location>
    </subcellularLocation>
</comment>